<comment type="caution">
    <text evidence="1">The sequence shown here is derived from an EMBL/GenBank/DDBJ whole genome shotgun (WGS) entry which is preliminary data.</text>
</comment>
<reference evidence="1" key="1">
    <citation type="submission" date="2023-04" db="EMBL/GenBank/DDBJ databases">
        <title>Phytophthora lilii NBRC 32176.</title>
        <authorList>
            <person name="Ichikawa N."/>
            <person name="Sato H."/>
            <person name="Tonouchi N."/>
        </authorList>
    </citation>
    <scope>NUCLEOTIDE SEQUENCE</scope>
    <source>
        <strain evidence="1">NBRC 32176</strain>
    </source>
</reference>
<sequence length="103" mass="11557">MGILQNRKSFRTQDVLRLQVAVNHVHVGVAHVLERLEDLARELAQQFQADAVEVGSSQDVEEVRSQSFEHETLVSLVHEGVGESHCKAKEDKEERLAPAIIPH</sequence>
<name>A0A9W6XFP8_9STRA</name>
<protein>
    <submittedName>
        <fullName evidence="1">Unnamed protein product</fullName>
    </submittedName>
</protein>
<dbReference type="AlphaFoldDB" id="A0A9W6XFP8"/>
<dbReference type="EMBL" id="BSXW01001553">
    <property type="protein sequence ID" value="GMF37552.1"/>
    <property type="molecule type" value="Genomic_DNA"/>
</dbReference>
<evidence type="ECO:0000313" key="1">
    <source>
        <dbReference type="EMBL" id="GMF37552.1"/>
    </source>
</evidence>
<evidence type="ECO:0000313" key="2">
    <source>
        <dbReference type="Proteomes" id="UP001165083"/>
    </source>
</evidence>
<accession>A0A9W6XFP8</accession>
<proteinExistence type="predicted"/>
<organism evidence="1 2">
    <name type="scientific">Phytophthora lilii</name>
    <dbReference type="NCBI Taxonomy" id="2077276"/>
    <lineage>
        <taxon>Eukaryota</taxon>
        <taxon>Sar</taxon>
        <taxon>Stramenopiles</taxon>
        <taxon>Oomycota</taxon>
        <taxon>Peronosporomycetes</taxon>
        <taxon>Peronosporales</taxon>
        <taxon>Peronosporaceae</taxon>
        <taxon>Phytophthora</taxon>
    </lineage>
</organism>
<dbReference type="Proteomes" id="UP001165083">
    <property type="component" value="Unassembled WGS sequence"/>
</dbReference>
<keyword evidence="2" id="KW-1185">Reference proteome</keyword>
<gene>
    <name evidence="1" type="ORF">Plil01_001580400</name>
</gene>